<dbReference type="SUPFAM" id="SSF53697">
    <property type="entry name" value="SIS domain"/>
    <property type="match status" value="1"/>
</dbReference>
<proteinExistence type="predicted"/>
<keyword evidence="2" id="KW-1185">Reference proteome</keyword>
<comment type="caution">
    <text evidence="1">The sequence shown here is derived from an EMBL/GenBank/DDBJ whole genome shotgun (WGS) entry which is preliminary data.</text>
</comment>
<dbReference type="GO" id="GO:1901135">
    <property type="term" value="P:carbohydrate derivative metabolic process"/>
    <property type="evidence" value="ECO:0007669"/>
    <property type="project" value="InterPro"/>
</dbReference>
<dbReference type="Gene3D" id="3.40.50.10490">
    <property type="entry name" value="Glucose-6-phosphate isomerase like protein, domain 1"/>
    <property type="match status" value="2"/>
</dbReference>
<organism evidence="1 2">
    <name type="scientific">Sulfuracidifex metallicus DSM 6482 = JCM 9184</name>
    <dbReference type="NCBI Taxonomy" id="523847"/>
    <lineage>
        <taxon>Archaea</taxon>
        <taxon>Thermoproteota</taxon>
        <taxon>Thermoprotei</taxon>
        <taxon>Sulfolobales</taxon>
        <taxon>Sulfolobaceae</taxon>
        <taxon>Sulfuracidifex</taxon>
    </lineage>
</organism>
<evidence type="ECO:0000313" key="1">
    <source>
        <dbReference type="EMBL" id="MUN29200.1"/>
    </source>
</evidence>
<evidence type="ECO:0000313" key="2">
    <source>
        <dbReference type="Proteomes" id="UP000470772"/>
    </source>
</evidence>
<dbReference type="AlphaFoldDB" id="A0A6A9QLM6"/>
<dbReference type="GO" id="GO:0097367">
    <property type="term" value="F:carbohydrate derivative binding"/>
    <property type="evidence" value="ECO:0007669"/>
    <property type="project" value="InterPro"/>
</dbReference>
<dbReference type="EMBL" id="WGGD01000005">
    <property type="protein sequence ID" value="MUN29200.1"/>
    <property type="molecule type" value="Genomic_DNA"/>
</dbReference>
<dbReference type="RefSeq" id="WP_156016795.1">
    <property type="nucleotide sequence ID" value="NZ_WGGD01000005.1"/>
</dbReference>
<protein>
    <submittedName>
        <fullName evidence="1">Sugar isomerase</fullName>
    </submittedName>
</protein>
<gene>
    <name evidence="1" type="ORF">GC250_07090</name>
</gene>
<dbReference type="InterPro" id="IPR046348">
    <property type="entry name" value="SIS_dom_sf"/>
</dbReference>
<keyword evidence="1" id="KW-0413">Isomerase</keyword>
<dbReference type="GO" id="GO:0016853">
    <property type="term" value="F:isomerase activity"/>
    <property type="evidence" value="ECO:0007669"/>
    <property type="project" value="UniProtKB-KW"/>
</dbReference>
<name>A0A6A9QLM6_SULME</name>
<accession>A0A6A9QLM6</accession>
<dbReference type="Proteomes" id="UP000470772">
    <property type="component" value="Unassembled WGS sequence"/>
</dbReference>
<reference evidence="1 2" key="1">
    <citation type="submission" date="2019-10" db="EMBL/GenBank/DDBJ databases">
        <title>Sequencing and Assembly of Multiple Reported Metal-Biooxidizing Members of the Extremely Thermoacidophilic Archaeal Family Sulfolobaceae.</title>
        <authorList>
            <person name="Counts J.A."/>
            <person name="Kelly R.M."/>
        </authorList>
    </citation>
    <scope>NUCLEOTIDE SEQUENCE [LARGE SCALE GENOMIC DNA]</scope>
    <source>
        <strain evidence="1 2">DSM 6482</strain>
    </source>
</reference>
<sequence length="278" mass="31351">MYIEEIERELNQEFRVETDIRLSQAYVIGAGDSFASSITIEGETGGRFRAIDPYDGFSFDLKGKPTIFVSVSGKPFYNIRLAKKLKGSSETYAITANPSSQLAESVDHVIKIPYKSKKPLPGTLSFLMTTYVLFKIAGIEPNVEERQDTYTLGNNPFFVGSNGNYGISVFAYLKMSEIFGIQSNAERTEQFCHSPVFSTKGRQIVILGNSEREKKLAKFIDFTDVKFTGIRDPISNAIIFLKSLLSKMKRDNWDKIFFLDCRKILNVSSNMIYYDSGS</sequence>